<keyword evidence="1" id="KW-0808">Transferase</keyword>
<dbReference type="InterPro" id="IPR016181">
    <property type="entry name" value="Acyl_CoA_acyltransferase"/>
</dbReference>
<evidence type="ECO:0000259" key="3">
    <source>
        <dbReference type="PROSITE" id="PS51186"/>
    </source>
</evidence>
<dbReference type="PANTHER" id="PTHR43877:SF6">
    <property type="entry name" value="GCN5-RELATED N-ACETYLTRANSFERASE"/>
    <property type="match status" value="1"/>
</dbReference>
<dbReference type="EMBL" id="BMPP01000006">
    <property type="protein sequence ID" value="GGK24899.1"/>
    <property type="molecule type" value="Genomic_DNA"/>
</dbReference>
<reference evidence="5" key="1">
    <citation type="journal article" date="2019" name="Int. J. Syst. Evol. Microbiol.">
        <title>The Global Catalogue of Microorganisms (GCM) 10K type strain sequencing project: providing services to taxonomists for standard genome sequencing and annotation.</title>
        <authorList>
            <consortium name="The Broad Institute Genomics Platform"/>
            <consortium name="The Broad Institute Genome Sequencing Center for Infectious Disease"/>
            <person name="Wu L."/>
            <person name="Ma J."/>
        </authorList>
    </citation>
    <scope>NUCLEOTIDE SEQUENCE [LARGE SCALE GENOMIC DNA]</scope>
    <source>
        <strain evidence="5">JCM 30331</strain>
    </source>
</reference>
<dbReference type="InterPro" id="IPR050832">
    <property type="entry name" value="Bact_Acetyltransf"/>
</dbReference>
<comment type="caution">
    <text evidence="4">The sequence shown here is derived from an EMBL/GenBank/DDBJ whole genome shotgun (WGS) entry which is preliminary data.</text>
</comment>
<feature type="domain" description="N-acetyltransferase" evidence="3">
    <location>
        <begin position="3"/>
        <end position="157"/>
    </location>
</feature>
<dbReference type="RefSeq" id="WP_189007033.1">
    <property type="nucleotide sequence ID" value="NZ_BMPP01000006.1"/>
</dbReference>
<dbReference type="InterPro" id="IPR000182">
    <property type="entry name" value="GNAT_dom"/>
</dbReference>
<dbReference type="Pfam" id="PF00583">
    <property type="entry name" value="Acetyltransf_1"/>
    <property type="match status" value="2"/>
</dbReference>
<dbReference type="Gene3D" id="3.40.630.30">
    <property type="match status" value="1"/>
</dbReference>
<evidence type="ECO:0000313" key="4">
    <source>
        <dbReference type="EMBL" id="GGK24899.1"/>
    </source>
</evidence>
<accession>A0ABQ2EU40</accession>
<protein>
    <submittedName>
        <fullName evidence="4">Phosphinothricin acetyltransferase</fullName>
    </submittedName>
</protein>
<name>A0ABQ2EU40_9DEIO</name>
<keyword evidence="5" id="KW-1185">Reference proteome</keyword>
<gene>
    <name evidence="4" type="ORF">GCM10008955_18170</name>
</gene>
<proteinExistence type="predicted"/>
<evidence type="ECO:0000313" key="5">
    <source>
        <dbReference type="Proteomes" id="UP000647587"/>
    </source>
</evidence>
<evidence type="ECO:0000256" key="1">
    <source>
        <dbReference type="ARBA" id="ARBA00022679"/>
    </source>
</evidence>
<feature type="domain" description="N-acetyltransferase" evidence="3">
    <location>
        <begin position="168"/>
        <end position="321"/>
    </location>
</feature>
<dbReference type="Proteomes" id="UP000647587">
    <property type="component" value="Unassembled WGS sequence"/>
</dbReference>
<keyword evidence="2" id="KW-0012">Acyltransferase</keyword>
<evidence type="ECO:0000256" key="2">
    <source>
        <dbReference type="ARBA" id="ARBA00023315"/>
    </source>
</evidence>
<dbReference type="SUPFAM" id="SSF55729">
    <property type="entry name" value="Acyl-CoA N-acyltransferases (Nat)"/>
    <property type="match status" value="2"/>
</dbReference>
<dbReference type="CDD" id="cd04301">
    <property type="entry name" value="NAT_SF"/>
    <property type="match status" value="2"/>
</dbReference>
<organism evidence="4 5">
    <name type="scientific">Deinococcus malanensis</name>
    <dbReference type="NCBI Taxonomy" id="1706855"/>
    <lineage>
        <taxon>Bacteria</taxon>
        <taxon>Thermotogati</taxon>
        <taxon>Deinococcota</taxon>
        <taxon>Deinococci</taxon>
        <taxon>Deinococcales</taxon>
        <taxon>Deinococcaceae</taxon>
        <taxon>Deinococcus</taxon>
    </lineage>
</organism>
<dbReference type="PANTHER" id="PTHR43877">
    <property type="entry name" value="AMINOALKYLPHOSPHONATE N-ACETYLTRANSFERASE-RELATED-RELATED"/>
    <property type="match status" value="1"/>
</dbReference>
<sequence>MKVHIRDASRADYPEIARIFSAVMPQRPLTAETLEHHLQILLDHPLRPHLREWLAEVDGEAVGQAMVFQSPSMFHPDRYHVELMVMPTHAQRGVGTRLAQEVEAHLHLRGAREVLAGAYEDQPHAVAFAQRHGLKEAMRVFDNVLDLGSFDFSAWDTQAQLPAGVRAMTLGELTREQGDDAAMRAYHSAFSEARLDVPRSGEATELTLDDFQKRAQSPNFFPDGVLLAVTDAGEVVALSELWRSPTGPQRLDIGLTGTRRAWRRQGLALALKLEAMRQAASAGVRELWTGNATTNAPMLALNTRLGFRPRPAYIEFHWGNV</sequence>
<dbReference type="PROSITE" id="PS51186">
    <property type="entry name" value="GNAT"/>
    <property type="match status" value="2"/>
</dbReference>